<protein>
    <recommendedName>
        <fullName evidence="4">Transmembrane protein</fullName>
    </recommendedName>
</protein>
<evidence type="ECO:0008006" key="4">
    <source>
        <dbReference type="Google" id="ProtNLM"/>
    </source>
</evidence>
<evidence type="ECO:0000313" key="2">
    <source>
        <dbReference type="EMBL" id="KAE8324567.1"/>
    </source>
</evidence>
<accession>A0A5N6WUI0</accession>
<keyword evidence="3" id="KW-1185">Reference proteome</keyword>
<evidence type="ECO:0000313" key="3">
    <source>
        <dbReference type="Proteomes" id="UP000325945"/>
    </source>
</evidence>
<gene>
    <name evidence="2" type="ORF">BDV39DRAFT_180164</name>
</gene>
<organism evidence="2 3">
    <name type="scientific">Aspergillus sergii</name>
    <dbReference type="NCBI Taxonomy" id="1034303"/>
    <lineage>
        <taxon>Eukaryota</taxon>
        <taxon>Fungi</taxon>
        <taxon>Dikarya</taxon>
        <taxon>Ascomycota</taxon>
        <taxon>Pezizomycotina</taxon>
        <taxon>Eurotiomycetes</taxon>
        <taxon>Eurotiomycetidae</taxon>
        <taxon>Eurotiales</taxon>
        <taxon>Aspergillaceae</taxon>
        <taxon>Aspergillus</taxon>
        <taxon>Aspergillus subgen. Circumdati</taxon>
    </lineage>
</organism>
<dbReference type="Proteomes" id="UP000325945">
    <property type="component" value="Unassembled WGS sequence"/>
</dbReference>
<feature type="transmembrane region" description="Helical" evidence="1">
    <location>
        <begin position="33"/>
        <end position="60"/>
    </location>
</feature>
<name>A0A5N6WUI0_9EURO</name>
<keyword evidence="1" id="KW-0472">Membrane</keyword>
<reference evidence="3" key="1">
    <citation type="submission" date="2019-04" db="EMBL/GenBank/DDBJ databases">
        <title>Friends and foes A comparative genomics studyof 23 Aspergillus species from section Flavi.</title>
        <authorList>
            <consortium name="DOE Joint Genome Institute"/>
            <person name="Kjaerbolling I."/>
            <person name="Vesth T."/>
            <person name="Frisvad J.C."/>
            <person name="Nybo J.L."/>
            <person name="Theobald S."/>
            <person name="Kildgaard S."/>
            <person name="Isbrandt T."/>
            <person name="Kuo A."/>
            <person name="Sato A."/>
            <person name="Lyhne E.K."/>
            <person name="Kogle M.E."/>
            <person name="Wiebenga A."/>
            <person name="Kun R.S."/>
            <person name="Lubbers R.J."/>
            <person name="Makela M.R."/>
            <person name="Barry K."/>
            <person name="Chovatia M."/>
            <person name="Clum A."/>
            <person name="Daum C."/>
            <person name="Haridas S."/>
            <person name="He G."/>
            <person name="LaButti K."/>
            <person name="Lipzen A."/>
            <person name="Mondo S."/>
            <person name="Riley R."/>
            <person name="Salamov A."/>
            <person name="Simmons B.A."/>
            <person name="Magnuson J.K."/>
            <person name="Henrissat B."/>
            <person name="Mortensen U.H."/>
            <person name="Larsen T.O."/>
            <person name="Devries R.P."/>
            <person name="Grigoriev I.V."/>
            <person name="Machida M."/>
            <person name="Baker S.E."/>
            <person name="Andersen M.R."/>
        </authorList>
    </citation>
    <scope>NUCLEOTIDE SEQUENCE [LARGE SCALE GENOMIC DNA]</scope>
    <source>
        <strain evidence="3">CBS 130017</strain>
    </source>
</reference>
<dbReference type="EMBL" id="ML741816">
    <property type="protein sequence ID" value="KAE8324567.1"/>
    <property type="molecule type" value="Genomic_DNA"/>
</dbReference>
<dbReference type="AlphaFoldDB" id="A0A5N6WUI0"/>
<feature type="non-terminal residue" evidence="2">
    <location>
        <position position="78"/>
    </location>
</feature>
<keyword evidence="1" id="KW-0812">Transmembrane</keyword>
<proteinExistence type="predicted"/>
<keyword evidence="1" id="KW-1133">Transmembrane helix</keyword>
<sequence>MGTCPSCSNITRKDRWTSSFEVKSHDIYDVFPFFIVSLFLFFSISPFSILLFLLFLFVLVGHIYWRMSLIDCDFLTLV</sequence>
<evidence type="ECO:0000256" key="1">
    <source>
        <dbReference type="SAM" id="Phobius"/>
    </source>
</evidence>